<keyword evidence="7" id="KW-1185">Reference proteome</keyword>
<keyword evidence="5" id="KW-0472">Membrane</keyword>
<dbReference type="GO" id="GO:0003735">
    <property type="term" value="F:structural constituent of ribosome"/>
    <property type="evidence" value="ECO:0007669"/>
    <property type="project" value="InterPro"/>
</dbReference>
<organism evidence="6 7">
    <name type="scientific">Moniliophthora roreri (strain MCA 2997)</name>
    <name type="common">Cocoa frosty pod rot fungus</name>
    <name type="synonym">Crinipellis roreri</name>
    <dbReference type="NCBI Taxonomy" id="1381753"/>
    <lineage>
        <taxon>Eukaryota</taxon>
        <taxon>Fungi</taxon>
        <taxon>Dikarya</taxon>
        <taxon>Basidiomycota</taxon>
        <taxon>Agaricomycotina</taxon>
        <taxon>Agaricomycetes</taxon>
        <taxon>Agaricomycetidae</taxon>
        <taxon>Agaricales</taxon>
        <taxon>Marasmiineae</taxon>
        <taxon>Marasmiaceae</taxon>
        <taxon>Moniliophthora</taxon>
    </lineage>
</organism>
<protein>
    <submittedName>
        <fullName evidence="6">40s ribosomal protein s6</fullName>
    </submittedName>
</protein>
<comment type="similarity">
    <text evidence="1">Belongs to the eukaryotic ribosomal protein eS6 family.</text>
</comment>
<dbReference type="OrthoDB" id="10441746at2759"/>
<keyword evidence="5" id="KW-1133">Transmembrane helix</keyword>
<feature type="compositionally biased region" description="Polar residues" evidence="4">
    <location>
        <begin position="215"/>
        <end position="233"/>
    </location>
</feature>
<dbReference type="GO" id="GO:0006412">
    <property type="term" value="P:translation"/>
    <property type="evidence" value="ECO:0007669"/>
    <property type="project" value="InterPro"/>
</dbReference>
<comment type="caution">
    <text evidence="6">The sequence shown here is derived from an EMBL/GenBank/DDBJ whole genome shotgun (WGS) entry which is preliminary data.</text>
</comment>
<evidence type="ECO:0000256" key="4">
    <source>
        <dbReference type="SAM" id="MobiDB-lite"/>
    </source>
</evidence>
<evidence type="ECO:0000313" key="6">
    <source>
        <dbReference type="EMBL" id="ESK94312.1"/>
    </source>
</evidence>
<dbReference type="GO" id="GO:1990904">
    <property type="term" value="C:ribonucleoprotein complex"/>
    <property type="evidence" value="ECO:0007669"/>
    <property type="project" value="UniProtKB-KW"/>
</dbReference>
<evidence type="ECO:0000256" key="1">
    <source>
        <dbReference type="ARBA" id="ARBA00009312"/>
    </source>
</evidence>
<dbReference type="Gene3D" id="1.20.5.2650">
    <property type="match status" value="1"/>
</dbReference>
<dbReference type="PANTHER" id="PTHR11502">
    <property type="entry name" value="40S RIBOSOMAL PROTEIN S6"/>
    <property type="match status" value="1"/>
</dbReference>
<keyword evidence="2 6" id="KW-0689">Ribosomal protein</keyword>
<feature type="transmembrane region" description="Helical" evidence="5">
    <location>
        <begin position="24"/>
        <end position="43"/>
    </location>
</feature>
<accession>V2XKQ7</accession>
<reference evidence="6 7" key="1">
    <citation type="journal article" date="2014" name="BMC Genomics">
        <title>Genome and secretome analysis of the hemibiotrophic fungal pathogen, Moniliophthora roreri, which causes frosty pod rot disease of cacao: mechanisms of the biotrophic and necrotrophic phases.</title>
        <authorList>
            <person name="Meinhardt L.W."/>
            <person name="Costa G.G.L."/>
            <person name="Thomazella D.P.T."/>
            <person name="Teixeira P.J.P.L."/>
            <person name="Carazzolle M.F."/>
            <person name="Schuster S.C."/>
            <person name="Carlson J.E."/>
            <person name="Guiltinan M.J."/>
            <person name="Mieczkowski P."/>
            <person name="Farmer A."/>
            <person name="Ramaraj T."/>
            <person name="Crozier J."/>
            <person name="Davis R.E."/>
            <person name="Shao J."/>
            <person name="Melnick R.L."/>
            <person name="Pereira G.A.G."/>
            <person name="Bailey B.A."/>
        </authorList>
    </citation>
    <scope>NUCLEOTIDE SEQUENCE [LARGE SCALE GENOMIC DNA]</scope>
    <source>
        <strain evidence="6 7">MCA 2997</strain>
    </source>
</reference>
<dbReference type="GO" id="GO:0005840">
    <property type="term" value="C:ribosome"/>
    <property type="evidence" value="ECO:0007669"/>
    <property type="project" value="UniProtKB-KW"/>
</dbReference>
<feature type="region of interest" description="Disordered" evidence="4">
    <location>
        <begin position="208"/>
        <end position="233"/>
    </location>
</feature>
<dbReference type="Proteomes" id="UP000017559">
    <property type="component" value="Unassembled WGS sequence"/>
</dbReference>
<dbReference type="EMBL" id="AWSO01000144">
    <property type="protein sequence ID" value="ESK94312.1"/>
    <property type="molecule type" value="Genomic_DNA"/>
</dbReference>
<name>V2XKQ7_MONRO</name>
<dbReference type="HOGENOM" id="CLU_754572_0_0_1"/>
<dbReference type="AlphaFoldDB" id="V2XKQ7"/>
<proteinExistence type="inferred from homology"/>
<evidence type="ECO:0000313" key="7">
    <source>
        <dbReference type="Proteomes" id="UP000017559"/>
    </source>
</evidence>
<keyword evidence="3" id="KW-0687">Ribonucleoprotein</keyword>
<dbReference type="InterPro" id="IPR001377">
    <property type="entry name" value="Ribosomal_eS6"/>
</dbReference>
<evidence type="ECO:0000256" key="5">
    <source>
        <dbReference type="SAM" id="Phobius"/>
    </source>
</evidence>
<evidence type="ECO:0000256" key="2">
    <source>
        <dbReference type="ARBA" id="ARBA00022980"/>
    </source>
</evidence>
<dbReference type="STRING" id="1381753.V2XKQ7"/>
<sequence>MPILAASQVSPIENPIPDANNHTLYYIIAGAMVLSAAMLWPYFRHRYPCLTVSDLKQKEKVLDNAYEHFRSVENLPLYGYGFELESMTRRRIALKRRASKIRVRSLELDATSLSICKIYLGFHPEIVGDIVTWNHDVEIIVRDILIIVESATQDHYGTQSVRISLLLIGDDVYERDALQPANPKHQRTPPFNLRQESLLALISSSYETPQLGPKRSSTSTMKDASVSPSTSKVFNEARRSPSSLYIAVVKQGANEIPGLMGTVLPERLGPKRATKIRRFFNLSKEDDVRKYVRREVKSVKKENAKPYTKAVSSPPFVSSAVVTSDLSSVASLRHKGSGNALLAKRITEKKAKIAAIKAAHHQKATTA</sequence>
<keyword evidence="5" id="KW-0812">Transmembrane</keyword>
<dbReference type="KEGG" id="mrr:Moror_8222"/>
<evidence type="ECO:0000256" key="3">
    <source>
        <dbReference type="ARBA" id="ARBA00023274"/>
    </source>
</evidence>
<gene>
    <name evidence="6" type="ORF">Moror_8222</name>
</gene>